<dbReference type="NCBIfam" id="TIGR00971">
    <property type="entry name" value="3a0106s03"/>
    <property type="match status" value="1"/>
</dbReference>
<evidence type="ECO:0000256" key="1">
    <source>
        <dbReference type="ARBA" id="ARBA00004418"/>
    </source>
</evidence>
<dbReference type="Pfam" id="PF13531">
    <property type="entry name" value="SBP_bac_11"/>
    <property type="match status" value="1"/>
</dbReference>
<keyword evidence="3" id="KW-0813">Transport</keyword>
<organism evidence="7 8">
    <name type="scientific">Nocardia vermiculata</name>
    <dbReference type="NCBI Taxonomy" id="257274"/>
    <lineage>
        <taxon>Bacteria</taxon>
        <taxon>Bacillati</taxon>
        <taxon>Actinomycetota</taxon>
        <taxon>Actinomycetes</taxon>
        <taxon>Mycobacteriales</taxon>
        <taxon>Nocardiaceae</taxon>
        <taxon>Nocardia</taxon>
    </lineage>
</organism>
<evidence type="ECO:0000313" key="8">
    <source>
        <dbReference type="Proteomes" id="UP000565711"/>
    </source>
</evidence>
<keyword evidence="5" id="KW-0574">Periplasm</keyword>
<evidence type="ECO:0000256" key="2">
    <source>
        <dbReference type="ARBA" id="ARBA00006099"/>
    </source>
</evidence>
<keyword evidence="4" id="KW-0732">Signal</keyword>
<comment type="subcellular location">
    <subcellularLocation>
        <location evidence="1">Periplasm</location>
    </subcellularLocation>
</comment>
<dbReference type="PANTHER" id="PTHR30368:SF2">
    <property type="entry name" value="SULFATE-BINDING PROTEIN"/>
    <property type="match status" value="1"/>
</dbReference>
<dbReference type="EMBL" id="JAAXOP010000002">
    <property type="protein sequence ID" value="NKY49287.1"/>
    <property type="molecule type" value="Genomic_DNA"/>
</dbReference>
<dbReference type="Gene3D" id="3.40.190.10">
    <property type="entry name" value="Periplasmic binding protein-like II"/>
    <property type="match status" value="2"/>
</dbReference>
<dbReference type="PANTHER" id="PTHR30368">
    <property type="entry name" value="SULFATE-BINDING PROTEIN"/>
    <property type="match status" value="1"/>
</dbReference>
<protein>
    <submittedName>
        <fullName evidence="7">Sulfate ABC transporter substrate-binding protein</fullName>
    </submittedName>
</protein>
<accession>A0A846XRR3</accession>
<proteinExistence type="inferred from homology"/>
<reference evidence="7 8" key="1">
    <citation type="submission" date="2020-04" db="EMBL/GenBank/DDBJ databases">
        <title>MicrobeNet Type strains.</title>
        <authorList>
            <person name="Nicholson A.C."/>
        </authorList>
    </citation>
    <scope>NUCLEOTIDE SEQUENCE [LARGE SCALE GENOMIC DNA]</scope>
    <source>
        <strain evidence="7 8">JCM 12354</strain>
    </source>
</reference>
<dbReference type="InterPro" id="IPR005669">
    <property type="entry name" value="Thiosulph/SO4-bd"/>
</dbReference>
<evidence type="ECO:0000256" key="4">
    <source>
        <dbReference type="ARBA" id="ARBA00022729"/>
    </source>
</evidence>
<sequence length="364" mass="38561">MAGKVRPMSRSPRYAAGTGRTRRHSGARLVIALVVACATLVLAGCSGGASDIPGTSGNGGSGGTFTLYAYATPKPGFDKVIPAFAKTSAGAGVAVQQSYGASGDQSRKVKNGAQADVVNFSVEPDITRLVDAGLVDPKWNADANKGIPFGSVVVMAVRKGNPKGIHDWDDLLKPGVEVVTPNPFSSGSAKWNLLAPYAAKSDGGKNPQAGLDYLSRLISPDHVRVQPKSGREATETFLQGTGDVLLSYENEAIFAQREGEPIDYLVPPVTFKIENPVAVLKNAPHMETAVAFRDFLFTPAGQRAWARAGFRPVDPGVAEEFTSEFPQPRTLWTIADLGGWKQVDKELFAPESGSIATIYDKATK</sequence>
<evidence type="ECO:0000256" key="3">
    <source>
        <dbReference type="ARBA" id="ARBA00022448"/>
    </source>
</evidence>
<dbReference type="SUPFAM" id="SSF53850">
    <property type="entry name" value="Periplasmic binding protein-like II"/>
    <property type="match status" value="1"/>
</dbReference>
<gene>
    <name evidence="7" type="ORF">HGA08_03555</name>
</gene>
<comment type="similarity">
    <text evidence="2">Belongs to the prokaryotic sulfate-binding protein family.</text>
</comment>
<name>A0A846XRR3_9NOCA</name>
<keyword evidence="8" id="KW-1185">Reference proteome</keyword>
<dbReference type="AlphaFoldDB" id="A0A846XRR3"/>
<evidence type="ECO:0000313" key="7">
    <source>
        <dbReference type="EMBL" id="NKY49287.1"/>
    </source>
</evidence>
<dbReference type="GO" id="GO:0140104">
    <property type="term" value="F:molecular carrier activity"/>
    <property type="evidence" value="ECO:0007669"/>
    <property type="project" value="InterPro"/>
</dbReference>
<evidence type="ECO:0000256" key="6">
    <source>
        <dbReference type="SAM" id="MobiDB-lite"/>
    </source>
</evidence>
<evidence type="ECO:0000256" key="5">
    <source>
        <dbReference type="ARBA" id="ARBA00022764"/>
    </source>
</evidence>
<dbReference type="Proteomes" id="UP000565711">
    <property type="component" value="Unassembled WGS sequence"/>
</dbReference>
<dbReference type="GO" id="GO:1902358">
    <property type="term" value="P:sulfate transmembrane transport"/>
    <property type="evidence" value="ECO:0007669"/>
    <property type="project" value="InterPro"/>
</dbReference>
<feature type="region of interest" description="Disordered" evidence="6">
    <location>
        <begin position="1"/>
        <end position="20"/>
    </location>
</feature>
<comment type="caution">
    <text evidence="7">The sequence shown here is derived from an EMBL/GenBank/DDBJ whole genome shotgun (WGS) entry which is preliminary data.</text>
</comment>
<dbReference type="GO" id="GO:0042597">
    <property type="term" value="C:periplasmic space"/>
    <property type="evidence" value="ECO:0007669"/>
    <property type="project" value="UniProtKB-SubCell"/>
</dbReference>